<feature type="transmembrane region" description="Helical" evidence="1">
    <location>
        <begin position="87"/>
        <end position="115"/>
    </location>
</feature>
<keyword evidence="1" id="KW-0812">Transmembrane</keyword>
<dbReference type="Pfam" id="PF11181">
    <property type="entry name" value="YflT"/>
    <property type="match status" value="1"/>
</dbReference>
<dbReference type="RefSeq" id="WP_182503128.1">
    <property type="nucleotide sequence ID" value="NZ_JACJHX010000009.1"/>
</dbReference>
<protein>
    <recommendedName>
        <fullName evidence="2">General stress protein 17M-like domain-containing protein</fullName>
    </recommendedName>
</protein>
<name>A0ABR6CS04_9BACI</name>
<reference evidence="3 4" key="1">
    <citation type="submission" date="2020-08" db="EMBL/GenBank/DDBJ databases">
        <title>Genomic Encyclopedia of Type Strains, Phase IV (KMG-IV): sequencing the most valuable type-strain genomes for metagenomic binning, comparative biology and taxonomic classification.</title>
        <authorList>
            <person name="Goeker M."/>
        </authorList>
    </citation>
    <scope>NUCLEOTIDE SEQUENCE [LARGE SCALE GENOMIC DNA]</scope>
    <source>
        <strain evidence="3 4">DSM 105481</strain>
    </source>
</reference>
<sequence>MDNRVIGVYETEEQAVQAIKTLKEKGYSDNEISIVAKHIDKIKDHGEEIVPKASRGMIAGATTGGAIGLTGLFIGLSALAIPGFGPILAIGPIFTTLAGAVAGAASGAGGLLPALNAHGISEKEAKMYQNDLETGRILVMVHKEEKRN</sequence>
<comment type="caution">
    <text evidence="3">The sequence shown here is derived from an EMBL/GenBank/DDBJ whole genome shotgun (WGS) entry which is preliminary data.</text>
</comment>
<feature type="domain" description="General stress protein 17M-like" evidence="2">
    <location>
        <begin position="5"/>
        <end position="68"/>
    </location>
</feature>
<evidence type="ECO:0000313" key="3">
    <source>
        <dbReference type="EMBL" id="MBA9027740.1"/>
    </source>
</evidence>
<keyword evidence="1" id="KW-0472">Membrane</keyword>
<dbReference type="PANTHER" id="PTHR36109:SF2">
    <property type="entry name" value="MEMBRANE PROTEIN"/>
    <property type="match status" value="1"/>
</dbReference>
<keyword evidence="1" id="KW-1133">Transmembrane helix</keyword>
<organism evidence="3 4">
    <name type="scientific">Peribacillus huizhouensis</name>
    <dbReference type="NCBI Taxonomy" id="1501239"/>
    <lineage>
        <taxon>Bacteria</taxon>
        <taxon>Bacillati</taxon>
        <taxon>Bacillota</taxon>
        <taxon>Bacilli</taxon>
        <taxon>Bacillales</taxon>
        <taxon>Bacillaceae</taxon>
        <taxon>Peribacillus</taxon>
    </lineage>
</organism>
<gene>
    <name evidence="3" type="ORF">HNP81_003031</name>
</gene>
<evidence type="ECO:0000259" key="2">
    <source>
        <dbReference type="Pfam" id="PF11181"/>
    </source>
</evidence>
<dbReference type="EMBL" id="JACJHX010000009">
    <property type="protein sequence ID" value="MBA9027740.1"/>
    <property type="molecule type" value="Genomic_DNA"/>
</dbReference>
<dbReference type="PANTHER" id="PTHR36109">
    <property type="entry name" value="MEMBRANE PROTEIN-RELATED"/>
    <property type="match status" value="1"/>
</dbReference>
<keyword evidence="4" id="KW-1185">Reference proteome</keyword>
<dbReference type="InterPro" id="IPR052948">
    <property type="entry name" value="Low_temp-induced_all0457"/>
</dbReference>
<dbReference type="Proteomes" id="UP000626697">
    <property type="component" value="Unassembled WGS sequence"/>
</dbReference>
<feature type="transmembrane region" description="Helical" evidence="1">
    <location>
        <begin position="58"/>
        <end position="81"/>
    </location>
</feature>
<dbReference type="InterPro" id="IPR025889">
    <property type="entry name" value="GSP17M-like_dom"/>
</dbReference>
<proteinExistence type="predicted"/>
<evidence type="ECO:0000313" key="4">
    <source>
        <dbReference type="Proteomes" id="UP000626697"/>
    </source>
</evidence>
<accession>A0ABR6CS04</accession>
<evidence type="ECO:0000256" key="1">
    <source>
        <dbReference type="SAM" id="Phobius"/>
    </source>
</evidence>